<evidence type="ECO:0000313" key="2">
    <source>
        <dbReference type="EMBL" id="ERJ61340.1"/>
    </source>
</evidence>
<accession>U2I1E2</accession>
<dbReference type="PATRIC" id="fig|1346330.5.peg.271"/>
<protein>
    <recommendedName>
        <fullName evidence="1">ATPase AAA-type core domain-containing protein</fullName>
    </recommendedName>
</protein>
<dbReference type="eggNOG" id="COG1131">
    <property type="taxonomic scope" value="Bacteria"/>
</dbReference>
<dbReference type="PANTHER" id="PTHR32182:SF25">
    <property type="entry name" value="SLR1056 PROTEIN"/>
    <property type="match status" value="1"/>
</dbReference>
<name>U2I1E2_9SPHI</name>
<reference evidence="2 3" key="1">
    <citation type="journal article" date="2013" name="Genome Announc.">
        <title>The Draft Genome Sequence of Sphingomonas paucimobilis Strain HER1398 (Proteobacteria), Host to the Giant PAU Phage, Indicates That It Is a Member of the Genus Sphingobacterium (Bacteroidetes).</title>
        <authorList>
            <person name="White R.A.III."/>
            <person name="Suttle C.A."/>
        </authorList>
    </citation>
    <scope>NUCLEOTIDE SEQUENCE [LARGE SCALE GENOMIC DNA]</scope>
    <source>
        <strain evidence="2 3">HER1398</strain>
    </source>
</reference>
<dbReference type="GO" id="GO:0005524">
    <property type="term" value="F:ATP binding"/>
    <property type="evidence" value="ECO:0007669"/>
    <property type="project" value="InterPro"/>
</dbReference>
<evidence type="ECO:0000313" key="3">
    <source>
        <dbReference type="Proteomes" id="UP000016584"/>
    </source>
</evidence>
<dbReference type="PANTHER" id="PTHR32182">
    <property type="entry name" value="DNA REPLICATION AND REPAIR PROTEIN RECF"/>
    <property type="match status" value="1"/>
</dbReference>
<proteinExistence type="predicted"/>
<dbReference type="Gene3D" id="3.40.50.300">
    <property type="entry name" value="P-loop containing nucleotide triphosphate hydrolases"/>
    <property type="match status" value="1"/>
</dbReference>
<dbReference type="AlphaFoldDB" id="U2I1E2"/>
<dbReference type="NCBIfam" id="TIGR04435">
    <property type="entry name" value="restrict_AAA_1"/>
    <property type="match status" value="1"/>
</dbReference>
<dbReference type="RefSeq" id="WP_021068466.1">
    <property type="nucleotide sequence ID" value="NZ_ATDL01000002.1"/>
</dbReference>
<keyword evidence="3" id="KW-1185">Reference proteome</keyword>
<dbReference type="OrthoDB" id="9815944at2"/>
<dbReference type="InterPro" id="IPR027417">
    <property type="entry name" value="P-loop_NTPase"/>
</dbReference>
<dbReference type="InterPro" id="IPR030974">
    <property type="entry name" value="Restrict_AAA"/>
</dbReference>
<dbReference type="EMBL" id="ATDL01000002">
    <property type="protein sequence ID" value="ERJ61340.1"/>
    <property type="molecule type" value="Genomic_DNA"/>
</dbReference>
<dbReference type="GO" id="GO:0006302">
    <property type="term" value="P:double-strand break repair"/>
    <property type="evidence" value="ECO:0007669"/>
    <property type="project" value="TreeGrafter"/>
</dbReference>
<organism evidence="2 3">
    <name type="scientific">Sphingobacterium paucimobilis HER1398</name>
    <dbReference type="NCBI Taxonomy" id="1346330"/>
    <lineage>
        <taxon>Bacteria</taxon>
        <taxon>Pseudomonadati</taxon>
        <taxon>Bacteroidota</taxon>
        <taxon>Sphingobacteriia</taxon>
        <taxon>Sphingobacteriales</taxon>
        <taxon>Sphingobacteriaceae</taxon>
        <taxon>Sphingobacterium</taxon>
    </lineage>
</organism>
<sequence length="580" mass="66943">MKLLRLRIENKEGFRSLQQGFEINFHSLADTEAMEHFRPFCFAGLNGSGKSNVLEALANIFYHLEVCVARYLPQSIQNPDNFKRAECTPDAFTLEYLIGQHNRKCYALYYFDKVTIIKKEGKEPQMFIQSFPFDESVERREVSLVPSKNKESAAEGKTYLPAHIIGYSSGENEILSLPFIKSRLIHLDEYLQAIRDNYNDYDEAENSLIYIDSNMSQAVLLTCLLFEKDDALAPLRSVDNTGILGLRSFRVNIHLHDFEYEDNKGKLQKKEIMELLEQRQLDFLKKCSTSWFLDYKTNTLSLDFYVDEATKEAFRSHFSNALECFHLFRLLYELNNYFIDEKTKADVYRSKGVYTDGKLPTPSPSQDVFHFLDFYITKELKKTGKKKDLLLRSFSDGEHQFIHTMGICLLLKDRRTLLLLDEPETHFNPSWRAKFVKVLNDSIEAGNKGNDFNVHLLKDVLLTSHSPFIISDCLPDNVILFEKEENGKTSAKKVSELDNAFNTYGTSVELILDKLFDYNQSIGDLSFSEIEKINIDEITTPEEIAKAKATLTKFGESIEKDMVLSQLNRKLKDNPNVKNL</sequence>
<dbReference type="STRING" id="1346330.M472_21530"/>
<feature type="domain" description="ATPase AAA-type core" evidence="1">
    <location>
        <begin position="363"/>
        <end position="471"/>
    </location>
</feature>
<dbReference type="GO" id="GO:0000731">
    <property type="term" value="P:DNA synthesis involved in DNA repair"/>
    <property type="evidence" value="ECO:0007669"/>
    <property type="project" value="TreeGrafter"/>
</dbReference>
<comment type="caution">
    <text evidence="2">The sequence shown here is derived from an EMBL/GenBank/DDBJ whole genome shotgun (WGS) entry which is preliminary data.</text>
</comment>
<dbReference type="Proteomes" id="UP000016584">
    <property type="component" value="Unassembled WGS sequence"/>
</dbReference>
<dbReference type="GO" id="GO:0016887">
    <property type="term" value="F:ATP hydrolysis activity"/>
    <property type="evidence" value="ECO:0007669"/>
    <property type="project" value="InterPro"/>
</dbReference>
<gene>
    <name evidence="2" type="ORF">M472_21530</name>
</gene>
<dbReference type="Pfam" id="PF13304">
    <property type="entry name" value="AAA_21"/>
    <property type="match status" value="1"/>
</dbReference>
<dbReference type="SUPFAM" id="SSF52540">
    <property type="entry name" value="P-loop containing nucleoside triphosphate hydrolases"/>
    <property type="match status" value="1"/>
</dbReference>
<dbReference type="InterPro" id="IPR003959">
    <property type="entry name" value="ATPase_AAA_core"/>
</dbReference>
<evidence type="ECO:0000259" key="1">
    <source>
        <dbReference type="Pfam" id="PF13304"/>
    </source>
</evidence>